<comment type="caution">
    <text evidence="3">The sequence shown here is derived from an EMBL/GenBank/DDBJ whole genome shotgun (WGS) entry which is preliminary data.</text>
</comment>
<feature type="signal peptide" evidence="1">
    <location>
        <begin position="1"/>
        <end position="17"/>
    </location>
</feature>
<name>A0A164GBL8_9CRUS</name>
<evidence type="ECO:0000313" key="3">
    <source>
        <dbReference type="EMBL" id="KZR98765.1"/>
    </source>
</evidence>
<gene>
    <name evidence="3" type="ORF">APZ42_005669</name>
</gene>
<proteinExistence type="predicted"/>
<organism evidence="3 4">
    <name type="scientific">Daphnia magna</name>
    <dbReference type="NCBI Taxonomy" id="35525"/>
    <lineage>
        <taxon>Eukaryota</taxon>
        <taxon>Metazoa</taxon>
        <taxon>Ecdysozoa</taxon>
        <taxon>Arthropoda</taxon>
        <taxon>Crustacea</taxon>
        <taxon>Branchiopoda</taxon>
        <taxon>Diplostraca</taxon>
        <taxon>Cladocera</taxon>
        <taxon>Anomopoda</taxon>
        <taxon>Daphniidae</taxon>
        <taxon>Daphnia</taxon>
    </lineage>
</organism>
<dbReference type="Gene3D" id="2.30.42.10">
    <property type="match status" value="1"/>
</dbReference>
<evidence type="ECO:0000313" key="4">
    <source>
        <dbReference type="Proteomes" id="UP000076858"/>
    </source>
</evidence>
<feature type="domain" description="PDZ" evidence="2">
    <location>
        <begin position="14"/>
        <end position="48"/>
    </location>
</feature>
<evidence type="ECO:0000256" key="1">
    <source>
        <dbReference type="SAM" id="SignalP"/>
    </source>
</evidence>
<accession>A0A164GBL8</accession>
<dbReference type="InterPro" id="IPR041489">
    <property type="entry name" value="PDZ_6"/>
</dbReference>
<dbReference type="SUPFAM" id="SSF50156">
    <property type="entry name" value="PDZ domain-like"/>
    <property type="match status" value="1"/>
</dbReference>
<dbReference type="EMBL" id="LRGB01015908">
    <property type="protein sequence ID" value="KZR98765.1"/>
    <property type="molecule type" value="Genomic_DNA"/>
</dbReference>
<keyword evidence="4" id="KW-1185">Reference proteome</keyword>
<dbReference type="InterPro" id="IPR001478">
    <property type="entry name" value="PDZ"/>
</dbReference>
<protein>
    <recommendedName>
        <fullName evidence="2">PDZ domain-containing protein</fullName>
    </recommendedName>
</protein>
<keyword evidence="1" id="KW-0732">Signal</keyword>
<reference evidence="3 4" key="1">
    <citation type="submission" date="2016-03" db="EMBL/GenBank/DDBJ databases">
        <title>EvidentialGene: Evidence-directed Construction of Genes on Genomes.</title>
        <authorList>
            <person name="Gilbert D.G."/>
            <person name="Choi J.-H."/>
            <person name="Mockaitis K."/>
            <person name="Colbourne J."/>
            <person name="Pfrender M."/>
        </authorList>
    </citation>
    <scope>NUCLEOTIDE SEQUENCE [LARGE SCALE GENOMIC DNA]</scope>
    <source>
        <strain evidence="3 4">Xinb3</strain>
        <tissue evidence="3">Complete organism</tissue>
    </source>
</reference>
<dbReference type="STRING" id="35525.A0A164GBL8"/>
<dbReference type="Pfam" id="PF17820">
    <property type="entry name" value="PDZ_6"/>
    <property type="match status" value="1"/>
</dbReference>
<dbReference type="PROSITE" id="PS50106">
    <property type="entry name" value="PDZ"/>
    <property type="match status" value="1"/>
</dbReference>
<feature type="chain" id="PRO_5007850191" description="PDZ domain-containing protein" evidence="1">
    <location>
        <begin position="18"/>
        <end position="70"/>
    </location>
</feature>
<dbReference type="InterPro" id="IPR036034">
    <property type="entry name" value="PDZ_sf"/>
</dbReference>
<evidence type="ECO:0000259" key="2">
    <source>
        <dbReference type="PROSITE" id="PS50106"/>
    </source>
</evidence>
<dbReference type="Proteomes" id="UP000076858">
    <property type="component" value="Unassembled WGS sequence"/>
</dbReference>
<dbReference type="AlphaFoldDB" id="A0A164GBL8"/>
<sequence length="70" mass="7891">MCVQFLTLAFFCIGSPADKADLEIGDEILEVNGKSLDGATHTEVISHIHQVFHNIFFFSNSFVDEKVQCW</sequence>